<evidence type="ECO:0000259" key="3">
    <source>
        <dbReference type="PROSITE" id="PS50157"/>
    </source>
</evidence>
<dbReference type="PROSITE" id="PS00028">
    <property type="entry name" value="ZINC_FINGER_C2H2_1"/>
    <property type="match status" value="1"/>
</dbReference>
<keyword evidence="1" id="KW-0479">Metal-binding</keyword>
<sequence>ALYLEAVPSCCSDAVLKKELVRMYAAYAAARPSARETPRFAVRSGLPYALCPRPSETPAPGSYDRSAWLLFDSEDDVEEFSDAALAACRDRRLGLKELRYAGLPVEVCVADPWGRDEHDADGRGAKYREADPAHEPPDVSPKYGTVVVRSRPVPDAKVLPASVSCSMQVAKDKAKALSIGKALDRLAQVPAADSLDSFISSLSNSASIPDSLQLDLSIAYLRKVHLYSFYEAKGCLTEGELMERPFHVRLKDADEALRQKQQKKAPAAEDGADEMVEDEGPLEYEDFLSKTHDDKVNESLQSLQESVAILQTEGRFVISPEADELAEATEAEIEVCREDWCAKHTREIPNPNADPLDPSTATRYRCGFHFCPKMFKNSAFLHKHLVNKHPEHFEAESAKVHDEYMKISWENAESRSFLPEVLIDCGTYGIKTSKVTGTFKVPEIRDPYPDLVRQEEEQARAHYEREEKRRREREGYDGAGSNQPDGRPIVTFIDVDDVKDETVEIKVDTAAVAELPNKPAKKKRKKNKLD</sequence>
<dbReference type="InterPro" id="IPR013087">
    <property type="entry name" value="Znf_C2H2_type"/>
</dbReference>
<dbReference type="PANTHER" id="PTHR13165">
    <property type="entry name" value="ARSENITE-RESISTANCE PROTEIN 2"/>
    <property type="match status" value="1"/>
</dbReference>
<feature type="domain" description="C2H2-type" evidence="3">
    <location>
        <begin position="364"/>
        <end position="394"/>
    </location>
</feature>
<accession>A0ABQ6MTN8</accession>
<name>A0ABQ6MTN8_9STRA</name>
<dbReference type="InterPro" id="IPR039727">
    <property type="entry name" value="SE/Ars2"/>
</dbReference>
<evidence type="ECO:0000256" key="2">
    <source>
        <dbReference type="SAM" id="MobiDB-lite"/>
    </source>
</evidence>
<gene>
    <name evidence="4" type="ORF">TeGR_g10453</name>
</gene>
<dbReference type="EMBL" id="BRYB01001741">
    <property type="protein sequence ID" value="GMI32556.1"/>
    <property type="molecule type" value="Genomic_DNA"/>
</dbReference>
<proteinExistence type="predicted"/>
<evidence type="ECO:0000313" key="5">
    <source>
        <dbReference type="Proteomes" id="UP001165060"/>
    </source>
</evidence>
<keyword evidence="1" id="KW-0863">Zinc-finger</keyword>
<comment type="caution">
    <text evidence="4">The sequence shown here is derived from an EMBL/GenBank/DDBJ whole genome shotgun (WGS) entry which is preliminary data.</text>
</comment>
<dbReference type="Proteomes" id="UP001165060">
    <property type="component" value="Unassembled WGS sequence"/>
</dbReference>
<evidence type="ECO:0000256" key="1">
    <source>
        <dbReference type="PROSITE-ProRule" id="PRU00042"/>
    </source>
</evidence>
<dbReference type="PANTHER" id="PTHR13165:SF0">
    <property type="entry name" value="SERRATE RNA EFFECTOR MOLECULE HOMOLOG"/>
    <property type="match status" value="1"/>
</dbReference>
<protein>
    <recommendedName>
        <fullName evidence="3">C2H2-type domain-containing protein</fullName>
    </recommendedName>
</protein>
<dbReference type="PROSITE" id="PS50157">
    <property type="entry name" value="ZINC_FINGER_C2H2_2"/>
    <property type="match status" value="1"/>
</dbReference>
<feature type="compositionally biased region" description="Basic and acidic residues" evidence="2">
    <location>
        <begin position="120"/>
        <end position="137"/>
    </location>
</feature>
<feature type="non-terminal residue" evidence="4">
    <location>
        <position position="1"/>
    </location>
</feature>
<keyword evidence="1" id="KW-0862">Zinc</keyword>
<evidence type="ECO:0000313" key="4">
    <source>
        <dbReference type="EMBL" id="GMI32556.1"/>
    </source>
</evidence>
<reference evidence="4 5" key="1">
    <citation type="journal article" date="2023" name="Commun. Biol.">
        <title>Genome analysis of Parmales, the sister group of diatoms, reveals the evolutionary specialization of diatoms from phago-mixotrophs to photoautotrophs.</title>
        <authorList>
            <person name="Ban H."/>
            <person name="Sato S."/>
            <person name="Yoshikawa S."/>
            <person name="Yamada K."/>
            <person name="Nakamura Y."/>
            <person name="Ichinomiya M."/>
            <person name="Sato N."/>
            <person name="Blanc-Mathieu R."/>
            <person name="Endo H."/>
            <person name="Kuwata A."/>
            <person name="Ogata H."/>
        </authorList>
    </citation>
    <scope>NUCLEOTIDE SEQUENCE [LARGE SCALE GENOMIC DNA]</scope>
</reference>
<feature type="compositionally biased region" description="Basic and acidic residues" evidence="2">
    <location>
        <begin position="455"/>
        <end position="476"/>
    </location>
</feature>
<feature type="region of interest" description="Disordered" evidence="2">
    <location>
        <begin position="455"/>
        <end position="489"/>
    </location>
</feature>
<feature type="region of interest" description="Disordered" evidence="2">
    <location>
        <begin position="120"/>
        <end position="142"/>
    </location>
</feature>
<keyword evidence="5" id="KW-1185">Reference proteome</keyword>
<organism evidence="4 5">
    <name type="scientific">Tetraparma gracilis</name>
    <dbReference type="NCBI Taxonomy" id="2962635"/>
    <lineage>
        <taxon>Eukaryota</taxon>
        <taxon>Sar</taxon>
        <taxon>Stramenopiles</taxon>
        <taxon>Ochrophyta</taxon>
        <taxon>Bolidophyceae</taxon>
        <taxon>Parmales</taxon>
        <taxon>Triparmaceae</taxon>
        <taxon>Tetraparma</taxon>
    </lineage>
</organism>